<dbReference type="Proteomes" id="UP000799118">
    <property type="component" value="Unassembled WGS sequence"/>
</dbReference>
<organism evidence="2 3">
    <name type="scientific">Gymnopus androsaceus JB14</name>
    <dbReference type="NCBI Taxonomy" id="1447944"/>
    <lineage>
        <taxon>Eukaryota</taxon>
        <taxon>Fungi</taxon>
        <taxon>Dikarya</taxon>
        <taxon>Basidiomycota</taxon>
        <taxon>Agaricomycotina</taxon>
        <taxon>Agaricomycetes</taxon>
        <taxon>Agaricomycetidae</taxon>
        <taxon>Agaricales</taxon>
        <taxon>Marasmiineae</taxon>
        <taxon>Omphalotaceae</taxon>
        <taxon>Gymnopus</taxon>
    </lineage>
</organism>
<name>A0A6A4H2V2_9AGAR</name>
<gene>
    <name evidence="2" type="ORF">BT96DRAFT_924891</name>
</gene>
<feature type="region of interest" description="Disordered" evidence="1">
    <location>
        <begin position="1"/>
        <end position="30"/>
    </location>
</feature>
<proteinExistence type="predicted"/>
<dbReference type="AlphaFoldDB" id="A0A6A4H2V2"/>
<evidence type="ECO:0000256" key="1">
    <source>
        <dbReference type="SAM" id="MobiDB-lite"/>
    </source>
</evidence>
<sequence length="95" mass="10887">CASSQQLSIESDSRRGSVEQTRSRKKSQKNTTYLFHDDAMLFPSRHLKGLTDVFNDWRGQGDRSFFFIALHWNLDPQSFRSTMTSLSPHGYSQAG</sequence>
<feature type="compositionally biased region" description="Polar residues" evidence="1">
    <location>
        <begin position="1"/>
        <end position="10"/>
    </location>
</feature>
<accession>A0A6A4H2V2</accession>
<evidence type="ECO:0000313" key="3">
    <source>
        <dbReference type="Proteomes" id="UP000799118"/>
    </source>
</evidence>
<evidence type="ECO:0000313" key="2">
    <source>
        <dbReference type="EMBL" id="KAE9392096.1"/>
    </source>
</evidence>
<keyword evidence="3" id="KW-1185">Reference proteome</keyword>
<protein>
    <submittedName>
        <fullName evidence="2">Uncharacterized protein</fullName>
    </submittedName>
</protein>
<reference evidence="2" key="1">
    <citation type="journal article" date="2019" name="Environ. Microbiol.">
        <title>Fungal ecological strategies reflected in gene transcription - a case study of two litter decomposers.</title>
        <authorList>
            <person name="Barbi F."/>
            <person name="Kohler A."/>
            <person name="Barry K."/>
            <person name="Baskaran P."/>
            <person name="Daum C."/>
            <person name="Fauchery L."/>
            <person name="Ihrmark K."/>
            <person name="Kuo A."/>
            <person name="LaButti K."/>
            <person name="Lipzen A."/>
            <person name="Morin E."/>
            <person name="Grigoriev I.V."/>
            <person name="Henrissat B."/>
            <person name="Lindahl B."/>
            <person name="Martin F."/>
        </authorList>
    </citation>
    <scope>NUCLEOTIDE SEQUENCE</scope>
    <source>
        <strain evidence="2">JB14</strain>
    </source>
</reference>
<feature type="non-terminal residue" evidence="2">
    <location>
        <position position="1"/>
    </location>
</feature>
<dbReference type="EMBL" id="ML769604">
    <property type="protein sequence ID" value="KAE9392096.1"/>
    <property type="molecule type" value="Genomic_DNA"/>
</dbReference>